<evidence type="ECO:0000256" key="8">
    <source>
        <dbReference type="SAM" id="MobiDB-lite"/>
    </source>
</evidence>
<evidence type="ECO:0000256" key="6">
    <source>
        <dbReference type="ARBA" id="ARBA00022490"/>
    </source>
</evidence>
<comment type="function">
    <text evidence="1">May be involved in a process influencing telomere capping.</text>
</comment>
<reference evidence="10 11" key="1">
    <citation type="journal article" date="2024" name="Commun. Biol.">
        <title>Comparative genomic analysis of thermophilic fungi reveals convergent evolutionary adaptations and gene losses.</title>
        <authorList>
            <person name="Steindorff A.S."/>
            <person name="Aguilar-Pontes M.V."/>
            <person name="Robinson A.J."/>
            <person name="Andreopoulos B."/>
            <person name="LaButti K."/>
            <person name="Kuo A."/>
            <person name="Mondo S."/>
            <person name="Riley R."/>
            <person name="Otillar R."/>
            <person name="Haridas S."/>
            <person name="Lipzen A."/>
            <person name="Grimwood J."/>
            <person name="Schmutz J."/>
            <person name="Clum A."/>
            <person name="Reid I.D."/>
            <person name="Moisan M.C."/>
            <person name="Butler G."/>
            <person name="Nguyen T.T.M."/>
            <person name="Dewar K."/>
            <person name="Conant G."/>
            <person name="Drula E."/>
            <person name="Henrissat B."/>
            <person name="Hansel C."/>
            <person name="Singer S."/>
            <person name="Hutchinson M.I."/>
            <person name="de Vries R.P."/>
            <person name="Natvig D.O."/>
            <person name="Powell A.J."/>
            <person name="Tsang A."/>
            <person name="Grigoriev I.V."/>
        </authorList>
    </citation>
    <scope>NUCLEOTIDE SEQUENCE [LARGE SCALE GENOMIC DNA]</scope>
    <source>
        <strain evidence="10 11">CBS 620.91</strain>
    </source>
</reference>
<keyword evidence="6" id="KW-0963">Cytoplasm</keyword>
<keyword evidence="7" id="KW-0539">Nucleus</keyword>
<protein>
    <recommendedName>
        <fullName evidence="5">Restriction of telomere capping protein 4</fullName>
    </recommendedName>
</protein>
<name>A0ABR3VPB1_HUMIN</name>
<feature type="domain" description="Restriction of telomere capping protein 4 C-terminal" evidence="9">
    <location>
        <begin position="404"/>
        <end position="521"/>
    </location>
</feature>
<evidence type="ECO:0000256" key="2">
    <source>
        <dbReference type="ARBA" id="ARBA00004123"/>
    </source>
</evidence>
<feature type="region of interest" description="Disordered" evidence="8">
    <location>
        <begin position="17"/>
        <end position="297"/>
    </location>
</feature>
<organism evidence="10 11">
    <name type="scientific">Humicola insolens</name>
    <name type="common">Soft-rot fungus</name>
    <dbReference type="NCBI Taxonomy" id="85995"/>
    <lineage>
        <taxon>Eukaryota</taxon>
        <taxon>Fungi</taxon>
        <taxon>Dikarya</taxon>
        <taxon>Ascomycota</taxon>
        <taxon>Pezizomycotina</taxon>
        <taxon>Sordariomycetes</taxon>
        <taxon>Sordariomycetidae</taxon>
        <taxon>Sordariales</taxon>
        <taxon>Chaetomiaceae</taxon>
        <taxon>Mycothermus</taxon>
    </lineage>
</organism>
<sequence length="541" mass="60467">MYRRRLGLTRTAAVEPLLKSLPNRQASNETDTAGQKTDAATMRANVASKKSEVAVDAPPISSDEEDLAVGAPPISSDEEDGPFSRRGDIKSTDFGKMKMGGKRDSTSTKTSSVLVDKDTRKRPEKTTADDVASSPVSKKLKSSQDKEEQDSQPSNDLFPSFTKKNASKDGNKYKYGKQNIRPVRPPKQKAESPKPSKVKREPASPKRDPTPDRPDFKLPPPLPGADQDASPPPREFKDISKFDSPEESSPIRRIELKPPRPPPRRDSIDKESQRPDLVIPAAIPSPFGEKRDSRPDLPDASAAIAYATSLLKRADSSSPLSSPEPDPAPNICPLCRKEVDKTLLEEFNAKQRNGRVTVSAMRRFCEQHQRRTARNTWVTKGYPDIQWDELDGRIARHYPFLRKILADEEPSHYRRRFEESVRKGRNRTLLTSNANLTPGYYGLRGLRAMTENLITEFAPLLRERAPRDRLVSARGYTTYLQSVLVPELAVRLIMEDMNVDEREARTILTESSKVGELLNDEIADVVVEDSSDGDEDGRATK</sequence>
<dbReference type="PANTHER" id="PTHR41391">
    <property type="entry name" value="RESTRICTION OF TELOMERE CAPPING PROTEIN 4"/>
    <property type="match status" value="1"/>
</dbReference>
<feature type="compositionally biased region" description="Polar residues" evidence="8">
    <location>
        <begin position="22"/>
        <end position="35"/>
    </location>
</feature>
<feature type="compositionally biased region" description="Basic and acidic residues" evidence="8">
    <location>
        <begin position="234"/>
        <end position="274"/>
    </location>
</feature>
<evidence type="ECO:0000313" key="10">
    <source>
        <dbReference type="EMBL" id="KAL1843729.1"/>
    </source>
</evidence>
<evidence type="ECO:0000256" key="3">
    <source>
        <dbReference type="ARBA" id="ARBA00004496"/>
    </source>
</evidence>
<dbReference type="Pfam" id="PF14474">
    <property type="entry name" value="RTC4"/>
    <property type="match status" value="1"/>
</dbReference>
<evidence type="ECO:0000256" key="5">
    <source>
        <dbReference type="ARBA" id="ARBA00015162"/>
    </source>
</evidence>
<evidence type="ECO:0000313" key="11">
    <source>
        <dbReference type="Proteomes" id="UP001583172"/>
    </source>
</evidence>
<comment type="caution">
    <text evidence="10">The sequence shown here is derived from an EMBL/GenBank/DDBJ whole genome shotgun (WGS) entry which is preliminary data.</text>
</comment>
<evidence type="ECO:0000259" key="9">
    <source>
        <dbReference type="SMART" id="SM01312"/>
    </source>
</evidence>
<feature type="compositionally biased region" description="Basic and acidic residues" evidence="8">
    <location>
        <begin position="82"/>
        <end position="106"/>
    </location>
</feature>
<comment type="subcellular location">
    <subcellularLocation>
        <location evidence="3">Cytoplasm</location>
    </subcellularLocation>
    <subcellularLocation>
        <location evidence="2">Nucleus</location>
    </subcellularLocation>
</comment>
<dbReference type="PANTHER" id="PTHR41391:SF1">
    <property type="entry name" value="RESTRICTION OF TELOMERE CAPPING PROTEIN 4"/>
    <property type="match status" value="1"/>
</dbReference>
<evidence type="ECO:0000256" key="1">
    <source>
        <dbReference type="ARBA" id="ARBA00002738"/>
    </source>
</evidence>
<keyword evidence="11" id="KW-1185">Reference proteome</keyword>
<dbReference type="EMBL" id="JAZGSY010000010">
    <property type="protein sequence ID" value="KAL1843729.1"/>
    <property type="molecule type" value="Genomic_DNA"/>
</dbReference>
<comment type="similarity">
    <text evidence="4">Belongs to the RTC4 family.</text>
</comment>
<accession>A0ABR3VPB1</accession>
<feature type="compositionally biased region" description="Basic and acidic residues" evidence="8">
    <location>
        <begin position="288"/>
        <end position="297"/>
    </location>
</feature>
<evidence type="ECO:0000256" key="7">
    <source>
        <dbReference type="ARBA" id="ARBA00023242"/>
    </source>
</evidence>
<dbReference type="InterPro" id="IPR039024">
    <property type="entry name" value="RTC4"/>
</dbReference>
<dbReference type="Proteomes" id="UP001583172">
    <property type="component" value="Unassembled WGS sequence"/>
</dbReference>
<dbReference type="InterPro" id="IPR028094">
    <property type="entry name" value="RTC4_C"/>
</dbReference>
<evidence type="ECO:0000256" key="4">
    <source>
        <dbReference type="ARBA" id="ARBA00009461"/>
    </source>
</evidence>
<feature type="compositionally biased region" description="Basic and acidic residues" evidence="8">
    <location>
        <begin position="188"/>
        <end position="216"/>
    </location>
</feature>
<proteinExistence type="inferred from homology"/>
<dbReference type="SMART" id="SM01312">
    <property type="entry name" value="RTC4"/>
    <property type="match status" value="1"/>
</dbReference>
<feature type="compositionally biased region" description="Basic and acidic residues" evidence="8">
    <location>
        <begin position="115"/>
        <end position="128"/>
    </location>
</feature>
<gene>
    <name evidence="10" type="ORF">VTJ49DRAFT_110</name>
</gene>